<dbReference type="InterPro" id="IPR013762">
    <property type="entry name" value="Integrase-like_cat_sf"/>
</dbReference>
<keyword evidence="1" id="KW-0238">DNA-binding</keyword>
<dbReference type="Gene3D" id="1.10.443.10">
    <property type="entry name" value="Intergrase catalytic core"/>
    <property type="match status" value="1"/>
</dbReference>
<keyword evidence="2" id="KW-0233">DNA recombination</keyword>
<feature type="domain" description="Phage integrase SAM-like" evidence="3">
    <location>
        <begin position="111"/>
        <end position="198"/>
    </location>
</feature>
<dbReference type="InterPro" id="IPR010998">
    <property type="entry name" value="Integrase_recombinase_N"/>
</dbReference>
<proteinExistence type="predicted"/>
<evidence type="ECO:0000259" key="3">
    <source>
        <dbReference type="Pfam" id="PF13102"/>
    </source>
</evidence>
<accession>A0ABU5ZWT7</accession>
<dbReference type="EMBL" id="JAYKLX010000005">
    <property type="protein sequence ID" value="MEB3346303.1"/>
    <property type="molecule type" value="Genomic_DNA"/>
</dbReference>
<dbReference type="InterPro" id="IPR011010">
    <property type="entry name" value="DNA_brk_join_enz"/>
</dbReference>
<dbReference type="Gene3D" id="1.10.150.130">
    <property type="match status" value="1"/>
</dbReference>
<reference evidence="4 5" key="1">
    <citation type="journal article" date="2013" name="Int. J. Syst. Evol. Microbiol.">
        <title>Aquimarina gracilis sp. nov., isolated from the gut microflora of a mussel, Mytilus coruscus, and emended description of Aquimarina spongiae.</title>
        <authorList>
            <person name="Park S.C."/>
            <person name="Choe H.N."/>
            <person name="Baik K.S."/>
            <person name="Seong C.N."/>
        </authorList>
    </citation>
    <scope>NUCLEOTIDE SEQUENCE [LARGE SCALE GENOMIC DNA]</scope>
    <source>
        <strain evidence="4 5">PSC32</strain>
    </source>
</reference>
<name>A0ABU5ZWT7_9FLAO</name>
<evidence type="ECO:0000313" key="5">
    <source>
        <dbReference type="Proteomes" id="UP001327027"/>
    </source>
</evidence>
<evidence type="ECO:0000256" key="1">
    <source>
        <dbReference type="ARBA" id="ARBA00023125"/>
    </source>
</evidence>
<dbReference type="Pfam" id="PF13102">
    <property type="entry name" value="Phage_int_SAM_5"/>
    <property type="match status" value="1"/>
</dbReference>
<comment type="caution">
    <text evidence="4">The sequence shown here is derived from an EMBL/GenBank/DDBJ whole genome shotgun (WGS) entry which is preliminary data.</text>
</comment>
<protein>
    <submittedName>
        <fullName evidence="4">Phage integrase SAM-like domain-containing protein</fullName>
    </submittedName>
</protein>
<keyword evidence="5" id="KW-1185">Reference proteome</keyword>
<organism evidence="4 5">
    <name type="scientific">Aquimarina gracilis</name>
    <dbReference type="NCBI Taxonomy" id="874422"/>
    <lineage>
        <taxon>Bacteria</taxon>
        <taxon>Pseudomonadati</taxon>
        <taxon>Bacteroidota</taxon>
        <taxon>Flavobacteriia</taxon>
        <taxon>Flavobacteriales</taxon>
        <taxon>Flavobacteriaceae</taxon>
        <taxon>Aquimarina</taxon>
    </lineage>
</organism>
<dbReference type="InterPro" id="IPR025269">
    <property type="entry name" value="SAM-like_dom"/>
</dbReference>
<dbReference type="RefSeq" id="WP_324180327.1">
    <property type="nucleotide sequence ID" value="NZ_BAABAW010000024.1"/>
</dbReference>
<sequence>MIQGELEVYTHYRGKKGYLIRIKLYNNRKYLFIKTDLYQNQKKLKHTGQIKERQEKLDKQIDYCNNSRMDLNQAYEFIKNDSDPINNKDLEIFLLKKKLEELEKNNTIGILEFFDIRIQELKDQGKSLTAYQDTKNQISNFLLDEDISINNIDYEWLNKFVIFKQKYGKGNGNVPFLLKTLRALYKEAQRRESLNIKPDNPFLGLIKNTRIKDVPDFSVADIKKLFSYSPKKSTTTKSLFTSQRHIDIFLFQFAIGGHDYADIANLKWGNIRSGRVIFKRFKNRNKPNGGEKVDNLLNEFALNVLDKYGDRNSEKVFSHLPYPTNIDSYGNKRQNANQSLKRISDTLGFATALTSKTPRYLFRSFGGELLINDLILMQLQAHKKTGVTFNYQRKIPNEILDKEHKKILDSLFEEL</sequence>
<evidence type="ECO:0000256" key="2">
    <source>
        <dbReference type="ARBA" id="ARBA00023172"/>
    </source>
</evidence>
<evidence type="ECO:0000313" key="4">
    <source>
        <dbReference type="EMBL" id="MEB3346303.1"/>
    </source>
</evidence>
<gene>
    <name evidence="4" type="ORF">U6A24_12570</name>
</gene>
<dbReference type="SUPFAM" id="SSF56349">
    <property type="entry name" value="DNA breaking-rejoining enzymes"/>
    <property type="match status" value="1"/>
</dbReference>
<dbReference type="Proteomes" id="UP001327027">
    <property type="component" value="Unassembled WGS sequence"/>
</dbReference>